<dbReference type="InterPro" id="IPR005080">
    <property type="entry name" value="Peptidase_A25"/>
</dbReference>
<evidence type="ECO:0000313" key="5">
    <source>
        <dbReference type="EMBL" id="MCC2209574.1"/>
    </source>
</evidence>
<reference evidence="5 6" key="1">
    <citation type="submission" date="2021-10" db="EMBL/GenBank/DDBJ databases">
        <title>Anaerobic single-cell dispensing facilitates the cultivation of human gut bacteria.</title>
        <authorList>
            <person name="Afrizal A."/>
        </authorList>
    </citation>
    <scope>NUCLEOTIDE SEQUENCE [LARGE SCALE GENOMIC DNA]</scope>
    <source>
        <strain evidence="5 6">CLA-AA-H232</strain>
    </source>
</reference>
<comment type="PTM">
    <text evidence="4">Autoproteolytically processed. The inactive tetrameric zymogen termed p46 autoprocesses to a smaller form termed p41, which is active only during spore germination.</text>
</comment>
<evidence type="ECO:0000256" key="2">
    <source>
        <dbReference type="ARBA" id="ARBA00022801"/>
    </source>
</evidence>
<protein>
    <recommendedName>
        <fullName evidence="4">Germination protease</fullName>
        <ecNumber evidence="4">3.4.24.78</ecNumber>
    </recommendedName>
    <alternativeName>
        <fullName evidence="4">GPR endopeptidase</fullName>
    </alternativeName>
    <alternativeName>
        <fullName evidence="4">Germination proteinase</fullName>
    </alternativeName>
    <alternativeName>
        <fullName evidence="4">Spore protease</fullName>
    </alternativeName>
</protein>
<comment type="function">
    <text evidence="4">Initiates the rapid degradation of small, acid-soluble proteins during spore germination.</text>
</comment>
<name>A0AAE3J8I4_9FIRM</name>
<dbReference type="EMBL" id="JAJEQM010000002">
    <property type="protein sequence ID" value="MCC2209574.1"/>
    <property type="molecule type" value="Genomic_DNA"/>
</dbReference>
<sequence>MQNIRTDLAVEAHELSRREAKNVTEIDGVISDVRTEDGITVTNIEITNENGSKALGKAIGNYITIESPNLKYSIDIYERVCTLISEEIRKMANIKSDSLTLVVGLGNRDITPDALGTEVVSRLLVTHHIKQNMKDFFDDNISGVCALIPGVLGTTGIETAEIIKAVSEKVKPNLIIAVDAMAAADIRRVSTTVQISDTGIQPGAGVGNNRECLNEETIGAKVIAIGVPTVIDAATISKVEIPKELAPLMVTTKDIDLVIERTAKTVANGINLALHRDMTLRDIESYV</sequence>
<dbReference type="HAMAP" id="MF_00626">
    <property type="entry name" value="Germination_prot"/>
    <property type="match status" value="1"/>
</dbReference>
<dbReference type="Gene3D" id="3.40.50.1450">
    <property type="entry name" value="HybD-like"/>
    <property type="match status" value="1"/>
</dbReference>
<dbReference type="Proteomes" id="UP001198242">
    <property type="component" value="Unassembled WGS sequence"/>
</dbReference>
<comment type="similarity">
    <text evidence="4">Belongs to the peptidase A25 family.</text>
</comment>
<dbReference type="EC" id="3.4.24.78" evidence="4"/>
<evidence type="ECO:0000256" key="4">
    <source>
        <dbReference type="HAMAP-Rule" id="MF_00626"/>
    </source>
</evidence>
<keyword evidence="3 4" id="KW-0865">Zymogen</keyword>
<feature type="propeptide" id="PRO_5041753984" evidence="4">
    <location>
        <begin position="1"/>
        <end position="7"/>
    </location>
</feature>
<dbReference type="AlphaFoldDB" id="A0AAE3J8I4"/>
<dbReference type="GO" id="GO:0006508">
    <property type="term" value="P:proteolysis"/>
    <property type="evidence" value="ECO:0007669"/>
    <property type="project" value="UniProtKB-UniRule"/>
</dbReference>
<dbReference type="GO" id="GO:0009847">
    <property type="term" value="P:spore germination"/>
    <property type="evidence" value="ECO:0007669"/>
    <property type="project" value="UniProtKB-UniRule"/>
</dbReference>
<dbReference type="Pfam" id="PF03418">
    <property type="entry name" value="Peptidase_A25"/>
    <property type="match status" value="1"/>
</dbReference>
<comment type="catalytic activity">
    <reaction evidence="4">
        <text>Endopeptidase action with P4 Glu or Asp, P1 preferably Glu &gt; Asp, P1' hydrophobic and P2' Ala.</text>
        <dbReference type="EC" id="3.4.24.78"/>
    </reaction>
</comment>
<evidence type="ECO:0000256" key="1">
    <source>
        <dbReference type="ARBA" id="ARBA00022670"/>
    </source>
</evidence>
<evidence type="ECO:0000313" key="6">
    <source>
        <dbReference type="Proteomes" id="UP001198242"/>
    </source>
</evidence>
<dbReference type="InterPro" id="IPR023430">
    <property type="entry name" value="Pept_HybD-like_dom_sf"/>
</dbReference>
<dbReference type="NCBIfam" id="TIGR01441">
    <property type="entry name" value="GPR"/>
    <property type="match status" value="1"/>
</dbReference>
<keyword evidence="6" id="KW-1185">Reference proteome</keyword>
<keyword evidence="2 4" id="KW-0378">Hydrolase</keyword>
<dbReference type="GO" id="GO:0004222">
    <property type="term" value="F:metalloendopeptidase activity"/>
    <property type="evidence" value="ECO:0007669"/>
    <property type="project" value="UniProtKB-UniRule"/>
</dbReference>
<comment type="subunit">
    <text evidence="4">Homotetramer.</text>
</comment>
<gene>
    <name evidence="4 5" type="primary">gpr</name>
    <name evidence="5" type="ORF">LKE05_02040</name>
</gene>
<evidence type="ECO:0000256" key="3">
    <source>
        <dbReference type="ARBA" id="ARBA00023145"/>
    </source>
</evidence>
<dbReference type="SUPFAM" id="SSF53163">
    <property type="entry name" value="HybD-like"/>
    <property type="match status" value="1"/>
</dbReference>
<keyword evidence="1 4" id="KW-0645">Protease</keyword>
<dbReference type="PIRSF" id="PIRSF019549">
    <property type="entry name" value="Peptidase_A25"/>
    <property type="match status" value="1"/>
</dbReference>
<comment type="caution">
    <text evidence="5">The sequence shown here is derived from an EMBL/GenBank/DDBJ whole genome shotgun (WGS) entry which is preliminary data.</text>
</comment>
<dbReference type="RefSeq" id="WP_308455773.1">
    <property type="nucleotide sequence ID" value="NZ_JAJEQM010000002.1"/>
</dbReference>
<organism evidence="5 6">
    <name type="scientific">Hominilimicola fabiformis</name>
    <dbReference type="NCBI Taxonomy" id="2885356"/>
    <lineage>
        <taxon>Bacteria</taxon>
        <taxon>Bacillati</taxon>
        <taxon>Bacillota</taxon>
        <taxon>Clostridia</taxon>
        <taxon>Eubacteriales</taxon>
        <taxon>Oscillospiraceae</taxon>
        <taxon>Hominilimicola</taxon>
    </lineage>
</organism>
<accession>A0AAE3J8I4</accession>
<feature type="chain" id="PRO_5041753983" description="Germination protease" evidence="4">
    <location>
        <begin position="8"/>
        <end position="287"/>
    </location>
</feature>
<proteinExistence type="inferred from homology"/>